<protein>
    <submittedName>
        <fullName evidence="1">Uncharacterized protein</fullName>
    </submittedName>
</protein>
<accession>A0A645EQN8</accession>
<name>A0A645EQN8_9ZZZZ</name>
<sequence length="154" mass="15954">MLIPVFSSASCVSAKSFSTAGIALISATPPPATQPSSTAAFVAASASSIRSFFSFISVSVAAPTRITATPPASFARRSCNFSLSKSEVVFSICVLICEILDLMASLAPTPSTIIVFSFEILTCLARPSCETCVSFNSRPNSSVITSPPVKMAIS</sequence>
<reference evidence="1" key="1">
    <citation type="submission" date="2019-08" db="EMBL/GenBank/DDBJ databases">
        <authorList>
            <person name="Kucharzyk K."/>
            <person name="Murdoch R.W."/>
            <person name="Higgins S."/>
            <person name="Loffler F."/>
        </authorList>
    </citation>
    <scope>NUCLEOTIDE SEQUENCE</scope>
</reference>
<dbReference type="AlphaFoldDB" id="A0A645EQN8"/>
<evidence type="ECO:0000313" key="1">
    <source>
        <dbReference type="EMBL" id="MPN02924.1"/>
    </source>
</evidence>
<proteinExistence type="predicted"/>
<comment type="caution">
    <text evidence="1">The sequence shown here is derived from an EMBL/GenBank/DDBJ whole genome shotgun (WGS) entry which is preliminary data.</text>
</comment>
<organism evidence="1">
    <name type="scientific">bioreactor metagenome</name>
    <dbReference type="NCBI Taxonomy" id="1076179"/>
    <lineage>
        <taxon>unclassified sequences</taxon>
        <taxon>metagenomes</taxon>
        <taxon>ecological metagenomes</taxon>
    </lineage>
</organism>
<dbReference type="EMBL" id="VSSQ01048879">
    <property type="protein sequence ID" value="MPN02924.1"/>
    <property type="molecule type" value="Genomic_DNA"/>
</dbReference>
<gene>
    <name evidence="1" type="ORF">SDC9_150145</name>
</gene>